<keyword evidence="8 13" id="KW-0862">Zinc</keyword>
<feature type="binding site" evidence="13">
    <location>
        <position position="211"/>
    </location>
    <ligand>
        <name>Zn(2+)</name>
        <dbReference type="ChEBI" id="CHEBI:29105"/>
        <label>1</label>
        <note>catalytic</note>
    </ligand>
</feature>
<dbReference type="InterPro" id="IPR013471">
    <property type="entry name" value="RNase_Z/BN"/>
</dbReference>
<feature type="binding site" evidence="13">
    <location>
        <position position="67"/>
    </location>
    <ligand>
        <name>Zn(2+)</name>
        <dbReference type="ChEBI" id="CHEBI:29105"/>
        <label>2</label>
        <note>catalytic</note>
    </ligand>
</feature>
<dbReference type="GO" id="GO:0008270">
    <property type="term" value="F:zinc ion binding"/>
    <property type="evidence" value="ECO:0007669"/>
    <property type="project" value="UniProtKB-UniRule"/>
</dbReference>
<comment type="function">
    <text evidence="10">Counteracts the endogenous Pycsar antiviral defense system. Phosphodiesterase that enables metal-dependent hydrolysis of host cyclic nucleotide Pycsar defense signals such as cCMP and cUMP.</text>
</comment>
<organism evidence="15 16">
    <name type="scientific">Paenibacillus montanisoli</name>
    <dbReference type="NCBI Taxonomy" id="2081970"/>
    <lineage>
        <taxon>Bacteria</taxon>
        <taxon>Bacillati</taxon>
        <taxon>Bacillota</taxon>
        <taxon>Bacilli</taxon>
        <taxon>Bacillales</taxon>
        <taxon>Paenibacillaceae</taxon>
        <taxon>Paenibacillus</taxon>
    </lineage>
</organism>
<evidence type="ECO:0000256" key="1">
    <source>
        <dbReference type="ARBA" id="ARBA00011738"/>
    </source>
</evidence>
<feature type="binding site" evidence="13">
    <location>
        <position position="63"/>
    </location>
    <ligand>
        <name>Zn(2+)</name>
        <dbReference type="ChEBI" id="CHEBI:29105"/>
        <label>1</label>
        <note>catalytic</note>
    </ligand>
</feature>
<dbReference type="Pfam" id="PF12706">
    <property type="entry name" value="Lactamase_B_2"/>
    <property type="match status" value="1"/>
</dbReference>
<gene>
    <name evidence="13 15" type="primary">rnz</name>
    <name evidence="15" type="ORF">DL346_07250</name>
</gene>
<comment type="cofactor">
    <cofactor evidence="13">
        <name>Zn(2+)</name>
        <dbReference type="ChEBI" id="CHEBI:29105"/>
    </cofactor>
    <text evidence="13">Binds 2 Zn(2+) ions.</text>
</comment>
<reference evidence="15 16" key="1">
    <citation type="submission" date="2018-06" db="EMBL/GenBank/DDBJ databases">
        <title>Paenibacillus montanisoli sp. nov., isolated from mountain area soil.</title>
        <authorList>
            <person name="Wu M."/>
        </authorList>
    </citation>
    <scope>NUCLEOTIDE SEQUENCE [LARGE SCALE GENOMIC DNA]</scope>
    <source>
        <strain evidence="15 16">RA17</strain>
    </source>
</reference>
<evidence type="ECO:0000256" key="9">
    <source>
        <dbReference type="ARBA" id="ARBA00034221"/>
    </source>
</evidence>
<feature type="domain" description="Metallo-beta-lactamase" evidence="14">
    <location>
        <begin position="35"/>
        <end position="270"/>
    </location>
</feature>
<comment type="catalytic activity">
    <reaction evidence="9">
        <text>3',5'-cyclic CMP + H2O = CMP + H(+)</text>
        <dbReference type="Rhea" id="RHEA:72675"/>
        <dbReference type="ChEBI" id="CHEBI:15377"/>
        <dbReference type="ChEBI" id="CHEBI:15378"/>
        <dbReference type="ChEBI" id="CHEBI:58003"/>
        <dbReference type="ChEBI" id="CHEBI:60377"/>
    </reaction>
    <physiologicalReaction direction="left-to-right" evidence="9">
        <dbReference type="Rhea" id="RHEA:72676"/>
    </physiologicalReaction>
</comment>
<accession>A0A328U5T0</accession>
<keyword evidence="6 13" id="KW-0255">Endonuclease</keyword>
<dbReference type="InterPro" id="IPR036866">
    <property type="entry name" value="RibonucZ/Hydroxyglut_hydro"/>
</dbReference>
<comment type="function">
    <text evidence="12 13">Zinc phosphodiesterase, which displays some tRNA 3'-processing endonuclease activity. Probably involved in tRNA maturation, by removing a 3'-trailer from precursor tRNA.</text>
</comment>
<comment type="catalytic activity">
    <reaction evidence="13">
        <text>Endonucleolytic cleavage of RNA, removing extra 3' nucleotides from tRNA precursor, generating 3' termini of tRNAs. A 3'-hydroxy group is left at the tRNA terminus and a 5'-phosphoryl group is left at the trailer molecule.</text>
        <dbReference type="EC" id="3.1.26.11"/>
    </reaction>
</comment>
<evidence type="ECO:0000256" key="12">
    <source>
        <dbReference type="ARBA" id="ARBA00057812"/>
    </source>
</evidence>
<dbReference type="RefSeq" id="WP_112881341.1">
    <property type="nucleotide sequence ID" value="NZ_QLUW01000001.1"/>
</dbReference>
<dbReference type="EC" id="3.1.26.11" evidence="2 13"/>
<name>A0A328U5T0_9BACL</name>
<feature type="active site" description="Proton acceptor" evidence="13">
    <location>
        <position position="67"/>
    </location>
</feature>
<evidence type="ECO:0000256" key="11">
    <source>
        <dbReference type="ARBA" id="ARBA00048505"/>
    </source>
</evidence>
<evidence type="ECO:0000256" key="13">
    <source>
        <dbReference type="HAMAP-Rule" id="MF_01818"/>
    </source>
</evidence>
<comment type="similarity">
    <text evidence="13">Belongs to the RNase Z family.</text>
</comment>
<dbReference type="SUPFAM" id="SSF56281">
    <property type="entry name" value="Metallo-hydrolase/oxidoreductase"/>
    <property type="match status" value="1"/>
</dbReference>
<dbReference type="CDD" id="cd07717">
    <property type="entry name" value="RNaseZ_ZiPD-like_MBL-fold"/>
    <property type="match status" value="1"/>
</dbReference>
<evidence type="ECO:0000256" key="7">
    <source>
        <dbReference type="ARBA" id="ARBA00022801"/>
    </source>
</evidence>
<comment type="caution">
    <text evidence="15">The sequence shown here is derived from an EMBL/GenBank/DDBJ whole genome shotgun (WGS) entry which is preliminary data.</text>
</comment>
<proteinExistence type="inferred from homology"/>
<dbReference type="GO" id="GO:0042781">
    <property type="term" value="F:3'-tRNA processing endoribonuclease activity"/>
    <property type="evidence" value="ECO:0007669"/>
    <property type="project" value="UniProtKB-UniRule"/>
</dbReference>
<protein>
    <recommendedName>
        <fullName evidence="2 13">Ribonuclease Z</fullName>
        <shortName evidence="13">RNase Z</shortName>
        <ecNumber evidence="2 13">3.1.26.11</ecNumber>
    </recommendedName>
    <alternativeName>
        <fullName evidence="13">tRNA 3 endonuclease</fullName>
    </alternativeName>
    <alternativeName>
        <fullName evidence="13">tRNase Z</fullName>
    </alternativeName>
</protein>
<comment type="subunit">
    <text evidence="1 13">Homodimer.</text>
</comment>
<evidence type="ECO:0000256" key="3">
    <source>
        <dbReference type="ARBA" id="ARBA00022694"/>
    </source>
</evidence>
<evidence type="ECO:0000313" key="15">
    <source>
        <dbReference type="EMBL" id="RAP78218.1"/>
    </source>
</evidence>
<dbReference type="NCBIfam" id="NF000801">
    <property type="entry name" value="PRK00055.1-3"/>
    <property type="match status" value="1"/>
</dbReference>
<keyword evidence="16" id="KW-1185">Reference proteome</keyword>
<dbReference type="AlphaFoldDB" id="A0A328U5T0"/>
<dbReference type="PANTHER" id="PTHR46018">
    <property type="entry name" value="ZINC PHOSPHODIESTERASE ELAC PROTEIN 1"/>
    <property type="match status" value="1"/>
</dbReference>
<evidence type="ECO:0000256" key="2">
    <source>
        <dbReference type="ARBA" id="ARBA00012477"/>
    </source>
</evidence>
<comment type="catalytic activity">
    <reaction evidence="11">
        <text>3',5'-cyclic UMP + H2O = UMP + H(+)</text>
        <dbReference type="Rhea" id="RHEA:70575"/>
        <dbReference type="ChEBI" id="CHEBI:15377"/>
        <dbReference type="ChEBI" id="CHEBI:15378"/>
        <dbReference type="ChEBI" id="CHEBI:57865"/>
        <dbReference type="ChEBI" id="CHEBI:184387"/>
    </reaction>
    <physiologicalReaction direction="left-to-right" evidence="11">
        <dbReference type="Rhea" id="RHEA:70576"/>
    </physiologicalReaction>
</comment>
<evidence type="ECO:0000313" key="16">
    <source>
        <dbReference type="Proteomes" id="UP000249260"/>
    </source>
</evidence>
<keyword evidence="5 13" id="KW-0479">Metal-binding</keyword>
<feature type="binding site" evidence="13">
    <location>
        <position position="140"/>
    </location>
    <ligand>
        <name>Zn(2+)</name>
        <dbReference type="ChEBI" id="CHEBI:29105"/>
        <label>1</label>
        <note>catalytic</note>
    </ligand>
</feature>
<evidence type="ECO:0000256" key="8">
    <source>
        <dbReference type="ARBA" id="ARBA00022833"/>
    </source>
</evidence>
<dbReference type="Proteomes" id="UP000249260">
    <property type="component" value="Unassembled WGS sequence"/>
</dbReference>
<dbReference type="GO" id="GO:0042802">
    <property type="term" value="F:identical protein binding"/>
    <property type="evidence" value="ECO:0007669"/>
    <property type="project" value="UniProtKB-ARBA"/>
</dbReference>
<evidence type="ECO:0000256" key="10">
    <source>
        <dbReference type="ARBA" id="ARBA00034301"/>
    </source>
</evidence>
<feature type="binding site" evidence="13">
    <location>
        <position position="269"/>
    </location>
    <ligand>
        <name>Zn(2+)</name>
        <dbReference type="ChEBI" id="CHEBI:29105"/>
        <label>2</label>
        <note>catalytic</note>
    </ligand>
</feature>
<keyword evidence="4 13" id="KW-0540">Nuclease</keyword>
<feature type="binding site" evidence="13">
    <location>
        <position position="211"/>
    </location>
    <ligand>
        <name>Zn(2+)</name>
        <dbReference type="ChEBI" id="CHEBI:29105"/>
        <label>2</label>
        <note>catalytic</note>
    </ligand>
</feature>
<dbReference type="FunFam" id="3.60.15.10:FF:000002">
    <property type="entry name" value="Ribonuclease Z"/>
    <property type="match status" value="1"/>
</dbReference>
<evidence type="ECO:0000259" key="14">
    <source>
        <dbReference type="Pfam" id="PF12706"/>
    </source>
</evidence>
<evidence type="ECO:0000256" key="4">
    <source>
        <dbReference type="ARBA" id="ARBA00022722"/>
    </source>
</evidence>
<feature type="binding site" evidence="13">
    <location>
        <position position="68"/>
    </location>
    <ligand>
        <name>Zn(2+)</name>
        <dbReference type="ChEBI" id="CHEBI:29105"/>
        <label>2</label>
        <note>catalytic</note>
    </ligand>
</feature>
<keyword evidence="7 13" id="KW-0378">Hydrolase</keyword>
<feature type="binding site" evidence="13">
    <location>
        <position position="65"/>
    </location>
    <ligand>
        <name>Zn(2+)</name>
        <dbReference type="ChEBI" id="CHEBI:29105"/>
        <label>1</label>
        <note>catalytic</note>
    </ligand>
</feature>
<sequence length="310" mass="33752">MQLKFLGTSAGRPTKTRNVTSVALCLPEPQCGFWLFDCGEGTQHRLLHSGLKLNKMERIFITHLHGDHLYGLPGLLSSRTYFEGAGPLQVFGPAGLKAYLECIFRYSGVHLGYELDVIEVTPGEISSDHRFVVEAAELEHRLPCYGYRIIERPQLGQLNLAALADMGIRPGPLYGKLKRGEAVTLEDGRTLTPADVVGPSLPGRIVTILGDTKPCDNAVTLAKDADLVVHEATFAGGMEEKAANYGHSTFRQAAEIALAAGAKRLVVTHFSSRFDDAAVQELVADARHIFANTEAAADFAEFPIKRPARE</sequence>
<evidence type="ECO:0000256" key="6">
    <source>
        <dbReference type="ARBA" id="ARBA00022759"/>
    </source>
</evidence>
<dbReference type="Gene3D" id="3.60.15.10">
    <property type="entry name" value="Ribonuclease Z/Hydroxyacylglutathione hydrolase-like"/>
    <property type="match status" value="1"/>
</dbReference>
<dbReference type="PANTHER" id="PTHR46018:SF2">
    <property type="entry name" value="ZINC PHOSPHODIESTERASE ELAC PROTEIN 1"/>
    <property type="match status" value="1"/>
</dbReference>
<keyword evidence="3 13" id="KW-0819">tRNA processing</keyword>
<evidence type="ECO:0000256" key="5">
    <source>
        <dbReference type="ARBA" id="ARBA00022723"/>
    </source>
</evidence>
<dbReference type="HAMAP" id="MF_01818">
    <property type="entry name" value="RNase_Z_BN"/>
    <property type="match status" value="1"/>
</dbReference>
<dbReference type="NCBIfam" id="TIGR02651">
    <property type="entry name" value="RNase_Z"/>
    <property type="match status" value="1"/>
</dbReference>
<dbReference type="OrthoDB" id="9800940at2"/>
<dbReference type="EMBL" id="QLUW01000001">
    <property type="protein sequence ID" value="RAP78218.1"/>
    <property type="molecule type" value="Genomic_DNA"/>
</dbReference>
<dbReference type="InterPro" id="IPR001279">
    <property type="entry name" value="Metallo-B-lactamas"/>
</dbReference>